<evidence type="ECO:0000313" key="4">
    <source>
        <dbReference type="Proteomes" id="UP001642409"/>
    </source>
</evidence>
<evidence type="ECO:0000313" key="2">
    <source>
        <dbReference type="EMBL" id="CAI9920721.1"/>
    </source>
</evidence>
<reference evidence="3 4" key="2">
    <citation type="submission" date="2024-07" db="EMBL/GenBank/DDBJ databases">
        <authorList>
            <person name="Akdeniz Z."/>
        </authorList>
    </citation>
    <scope>NUCLEOTIDE SEQUENCE [LARGE SCALE GENOMIC DNA]</scope>
</reference>
<comment type="caution">
    <text evidence="2">The sequence shown here is derived from an EMBL/GenBank/DDBJ whole genome shotgun (WGS) entry which is preliminary data.</text>
</comment>
<proteinExistence type="predicted"/>
<dbReference type="EMBL" id="CAXDID020000505">
    <property type="protein sequence ID" value="CAL6098011.1"/>
    <property type="molecule type" value="Genomic_DNA"/>
</dbReference>
<sequence length="527" mass="61143">MSQSPTRKSQKDLHEAGLMRQLDKVIANSNPFQLPAEFRGDQKPVQKRIGASASLYQSKSAAHHIKPDLKRQKFGAEIDFDLFFAETGVENPPFSKTNVKDLERPCPVYDIMKRVQSAPSPQRTQTQQNLRDTTFMTAIQAQGREQFLNQMNEKNAQNFIQRVQIIQKNEESEFDQKQQIKRLGDKNMQLKNQKQTMITELAELQKQQTQLLTFTENQHKNLLQSGIQVQRYSALQGLFETLKASYPKLKPLDVLKKLESLKKLNQKVKDMQNSKINAFKQLEKEQLLAQIQAIKQQFVQQDQTQSKIKSLQEELEVLRQQNKDLIVEVSKAQDTQTRYLQVCQDITAFWIGIGKMYGTDLMETLKPSVNNPIEVLRAIDTVLTIVFPDTYRAQANQRMISAAAVTVWQKLLSKDKDAERLRNDSEAILQKAMDYYKLKTNDLKLLHNQAESIEIKYWKEREKVDLLLDECDKMVRFARSKGINVEKMDVIQGWERGRVKAKQLEEIRDKKVETRVLAMRPESVELM</sequence>
<evidence type="ECO:0000256" key="1">
    <source>
        <dbReference type="SAM" id="Coils"/>
    </source>
</evidence>
<keyword evidence="1" id="KW-0175">Coiled coil</keyword>
<feature type="coiled-coil region" evidence="1">
    <location>
        <begin position="254"/>
        <end position="335"/>
    </location>
</feature>
<accession>A0AA86NK52</accession>
<gene>
    <name evidence="3" type="ORF">HINF_LOCUS69404</name>
    <name evidence="2" type="ORF">HINF_LOCUS8366</name>
</gene>
<reference evidence="2" key="1">
    <citation type="submission" date="2023-06" db="EMBL/GenBank/DDBJ databases">
        <authorList>
            <person name="Kurt Z."/>
        </authorList>
    </citation>
    <scope>NUCLEOTIDE SEQUENCE</scope>
</reference>
<protein>
    <submittedName>
        <fullName evidence="2">Uncharacterized protein</fullName>
    </submittedName>
</protein>
<keyword evidence="4" id="KW-1185">Reference proteome</keyword>
<name>A0AA86NK52_9EUKA</name>
<dbReference type="Proteomes" id="UP001642409">
    <property type="component" value="Unassembled WGS sequence"/>
</dbReference>
<dbReference type="AlphaFoldDB" id="A0AA86NK52"/>
<dbReference type="EMBL" id="CATOUU010000203">
    <property type="protein sequence ID" value="CAI9920721.1"/>
    <property type="molecule type" value="Genomic_DNA"/>
</dbReference>
<feature type="coiled-coil region" evidence="1">
    <location>
        <begin position="180"/>
        <end position="207"/>
    </location>
</feature>
<organism evidence="2">
    <name type="scientific">Hexamita inflata</name>
    <dbReference type="NCBI Taxonomy" id="28002"/>
    <lineage>
        <taxon>Eukaryota</taxon>
        <taxon>Metamonada</taxon>
        <taxon>Diplomonadida</taxon>
        <taxon>Hexamitidae</taxon>
        <taxon>Hexamitinae</taxon>
        <taxon>Hexamita</taxon>
    </lineage>
</organism>
<evidence type="ECO:0000313" key="3">
    <source>
        <dbReference type="EMBL" id="CAL6098011.1"/>
    </source>
</evidence>